<dbReference type="Proteomes" id="UP000789759">
    <property type="component" value="Unassembled WGS sequence"/>
</dbReference>
<proteinExistence type="predicted"/>
<gene>
    <name evidence="2" type="ORF">CPELLU_LOCUS21692</name>
</gene>
<feature type="non-terminal residue" evidence="2">
    <location>
        <position position="130"/>
    </location>
</feature>
<evidence type="ECO:0000256" key="1">
    <source>
        <dbReference type="SAM" id="Coils"/>
    </source>
</evidence>
<feature type="coiled-coil region" evidence="1">
    <location>
        <begin position="65"/>
        <end position="112"/>
    </location>
</feature>
<accession>A0A9N9KJA5</accession>
<comment type="caution">
    <text evidence="2">The sequence shown here is derived from an EMBL/GenBank/DDBJ whole genome shotgun (WGS) entry which is preliminary data.</text>
</comment>
<organism evidence="2 3">
    <name type="scientific">Cetraspora pellucida</name>
    <dbReference type="NCBI Taxonomy" id="1433469"/>
    <lineage>
        <taxon>Eukaryota</taxon>
        <taxon>Fungi</taxon>
        <taxon>Fungi incertae sedis</taxon>
        <taxon>Mucoromycota</taxon>
        <taxon>Glomeromycotina</taxon>
        <taxon>Glomeromycetes</taxon>
        <taxon>Diversisporales</taxon>
        <taxon>Gigasporaceae</taxon>
        <taxon>Cetraspora</taxon>
    </lineage>
</organism>
<keyword evidence="3" id="KW-1185">Reference proteome</keyword>
<reference evidence="2" key="1">
    <citation type="submission" date="2021-06" db="EMBL/GenBank/DDBJ databases">
        <authorList>
            <person name="Kallberg Y."/>
            <person name="Tangrot J."/>
            <person name="Rosling A."/>
        </authorList>
    </citation>
    <scope>NUCLEOTIDE SEQUENCE</scope>
    <source>
        <strain evidence="2">FL966</strain>
    </source>
</reference>
<dbReference type="EMBL" id="CAJVQA010083760">
    <property type="protein sequence ID" value="CAG8838294.1"/>
    <property type="molecule type" value="Genomic_DNA"/>
</dbReference>
<name>A0A9N9KJA5_9GLOM</name>
<protein>
    <submittedName>
        <fullName evidence="2">25066_t:CDS:1</fullName>
    </submittedName>
</protein>
<evidence type="ECO:0000313" key="3">
    <source>
        <dbReference type="Proteomes" id="UP000789759"/>
    </source>
</evidence>
<sequence length="130" mass="14737">MSNPPTPSSIASEIDALLASQITMQASLLKLRQDVSSLQEHPTSVSFSVAPTRSNFRPPSRTTECAQLEFQINKAKEAIVNYNSTLGFFANIARIQKETTLYKNKYEELLEKYNNFKLQERFNLSDEEGE</sequence>
<keyword evidence="1" id="KW-0175">Coiled coil</keyword>
<dbReference type="AlphaFoldDB" id="A0A9N9KJA5"/>
<evidence type="ECO:0000313" key="2">
    <source>
        <dbReference type="EMBL" id="CAG8838294.1"/>
    </source>
</evidence>